<dbReference type="Proteomes" id="UP000192721">
    <property type="component" value="Unassembled WGS sequence"/>
</dbReference>
<sequence length="289" mass="30838">MNILLSEDEQGALAGCSLEAMRLYVLGLRPEVDIRTGLVGRGFAVSRAQLAINIQFAPSRGSQRSPWKPSLRQLDALVDELAREGLAKRVSTVHEVKKLVLKLPLVLLRPQEEGDMNGNDEPDMSGSPNSQPPQGFGCLAGADELDASAKHEADISVISVDIDIPRACARESELAAAASKLGVSGAISDWVAAGVTPAILKLAVLRCREHIPRTRRISANYLARVLETVLEGQERPVRPTAKPAASQGRPARPGNRWVKVAPDCAFDGLPPVSGNMPPEAAGGGDDWIE</sequence>
<evidence type="ECO:0000256" key="1">
    <source>
        <dbReference type="SAM" id="MobiDB-lite"/>
    </source>
</evidence>
<comment type="caution">
    <text evidence="2">The sequence shown here is derived from an EMBL/GenBank/DDBJ whole genome shotgun (WGS) entry which is preliminary data.</text>
</comment>
<feature type="region of interest" description="Disordered" evidence="1">
    <location>
        <begin position="268"/>
        <end position="289"/>
    </location>
</feature>
<organism evidence="2 3">
    <name type="scientific">Chromobacterium haemolyticum</name>
    <dbReference type="NCBI Taxonomy" id="394935"/>
    <lineage>
        <taxon>Bacteria</taxon>
        <taxon>Pseudomonadati</taxon>
        <taxon>Pseudomonadota</taxon>
        <taxon>Betaproteobacteria</taxon>
        <taxon>Neisseriales</taxon>
        <taxon>Chromobacteriaceae</taxon>
        <taxon>Chromobacterium</taxon>
    </lineage>
</organism>
<feature type="region of interest" description="Disordered" evidence="1">
    <location>
        <begin position="234"/>
        <end position="255"/>
    </location>
</feature>
<dbReference type="EMBL" id="MUKV01000043">
    <property type="protein sequence ID" value="OQS32809.1"/>
    <property type="molecule type" value="Genomic_DNA"/>
</dbReference>
<feature type="region of interest" description="Disordered" evidence="1">
    <location>
        <begin position="112"/>
        <end position="135"/>
    </location>
</feature>
<protein>
    <submittedName>
        <fullName evidence="2">Uncharacterized protein</fullName>
    </submittedName>
</protein>
<accession>A0A1W0CDI9</accession>
<name>A0A1W0CDI9_9NEIS</name>
<evidence type="ECO:0000313" key="2">
    <source>
        <dbReference type="EMBL" id="OQS32809.1"/>
    </source>
</evidence>
<gene>
    <name evidence="2" type="ORF">B0T45_21135</name>
</gene>
<evidence type="ECO:0000313" key="3">
    <source>
        <dbReference type="Proteomes" id="UP000192721"/>
    </source>
</evidence>
<reference evidence="2 3" key="1">
    <citation type="submission" date="2017-02" db="EMBL/GenBank/DDBJ databases">
        <title>Chromobacterium haemolyticum H5244.</title>
        <authorList>
            <person name="Gulvik C.A."/>
        </authorList>
    </citation>
    <scope>NUCLEOTIDE SEQUENCE [LARGE SCALE GENOMIC DNA]</scope>
    <source>
        <strain evidence="2 3">H5244</strain>
    </source>
</reference>
<feature type="compositionally biased region" description="Acidic residues" evidence="1">
    <location>
        <begin position="113"/>
        <end position="123"/>
    </location>
</feature>
<dbReference type="AlphaFoldDB" id="A0A1W0CDI9"/>
<proteinExistence type="predicted"/>
<dbReference type="RefSeq" id="WP_081556836.1">
    <property type="nucleotide sequence ID" value="NZ_MUKV01000043.1"/>
</dbReference>